<dbReference type="AlphaFoldDB" id="A0A3D9JP12"/>
<reference evidence="4 5" key="1">
    <citation type="submission" date="2018-07" db="EMBL/GenBank/DDBJ databases">
        <title>Genomic Encyclopedia of Type Strains, Phase III (KMG-III): the genomes of soil and plant-associated and newly described type strains.</title>
        <authorList>
            <person name="Whitman W."/>
        </authorList>
    </citation>
    <scope>NUCLEOTIDE SEQUENCE [LARGE SCALE GENOMIC DNA]</scope>
    <source>
        <strain evidence="4 5">CECT 7287</strain>
    </source>
</reference>
<dbReference type="Gene3D" id="3.40.190.10">
    <property type="entry name" value="Periplasmic binding protein-like II"/>
    <property type="match status" value="1"/>
</dbReference>
<evidence type="ECO:0000256" key="2">
    <source>
        <dbReference type="ARBA" id="ARBA00022448"/>
    </source>
</evidence>
<feature type="signal peptide" evidence="3">
    <location>
        <begin position="1"/>
        <end position="23"/>
    </location>
</feature>
<name>A0A3D9JP12_9BACL</name>
<organism evidence="4 5">
    <name type="scientific">Cohnella phaseoli</name>
    <dbReference type="NCBI Taxonomy" id="456490"/>
    <lineage>
        <taxon>Bacteria</taxon>
        <taxon>Bacillati</taxon>
        <taxon>Bacillota</taxon>
        <taxon>Bacilli</taxon>
        <taxon>Bacillales</taxon>
        <taxon>Paenibacillaceae</taxon>
        <taxon>Cohnella</taxon>
    </lineage>
</organism>
<proteinExistence type="inferred from homology"/>
<keyword evidence="2" id="KW-0813">Transport</keyword>
<dbReference type="PANTHER" id="PTHR43649">
    <property type="entry name" value="ARABINOSE-BINDING PROTEIN-RELATED"/>
    <property type="match status" value="1"/>
</dbReference>
<keyword evidence="5" id="KW-1185">Reference proteome</keyword>
<dbReference type="PANTHER" id="PTHR43649:SF29">
    <property type="entry name" value="OSMOPROTECTIVE COMPOUNDS-BINDING PROTEIN GGTB"/>
    <property type="match status" value="1"/>
</dbReference>
<protein>
    <submittedName>
        <fullName evidence="4">ABC-type glycerol-3-phosphate transport system substrate-binding protein</fullName>
    </submittedName>
</protein>
<comment type="caution">
    <text evidence="4">The sequence shown here is derived from an EMBL/GenBank/DDBJ whole genome shotgun (WGS) entry which is preliminary data.</text>
</comment>
<dbReference type="InterPro" id="IPR006059">
    <property type="entry name" value="SBP"/>
</dbReference>
<keyword evidence="3" id="KW-0732">Signal</keyword>
<dbReference type="Proteomes" id="UP000256977">
    <property type="component" value="Unassembled WGS sequence"/>
</dbReference>
<dbReference type="SUPFAM" id="SSF53850">
    <property type="entry name" value="Periplasmic binding protein-like II"/>
    <property type="match status" value="1"/>
</dbReference>
<evidence type="ECO:0000256" key="3">
    <source>
        <dbReference type="SAM" id="SignalP"/>
    </source>
</evidence>
<dbReference type="Pfam" id="PF01547">
    <property type="entry name" value="SBP_bac_1"/>
    <property type="match status" value="1"/>
</dbReference>
<evidence type="ECO:0000313" key="5">
    <source>
        <dbReference type="Proteomes" id="UP000256977"/>
    </source>
</evidence>
<dbReference type="EMBL" id="QRDZ01000014">
    <property type="protein sequence ID" value="RED75754.1"/>
    <property type="molecule type" value="Genomic_DNA"/>
</dbReference>
<dbReference type="PROSITE" id="PS51257">
    <property type="entry name" value="PROKAR_LIPOPROTEIN"/>
    <property type="match status" value="1"/>
</dbReference>
<gene>
    <name evidence="4" type="ORF">DFP98_114115</name>
</gene>
<evidence type="ECO:0000256" key="1">
    <source>
        <dbReference type="ARBA" id="ARBA00008520"/>
    </source>
</evidence>
<comment type="similarity">
    <text evidence="1">Belongs to the bacterial solute-binding protein 1 family.</text>
</comment>
<dbReference type="InterPro" id="IPR050490">
    <property type="entry name" value="Bact_solute-bd_prot1"/>
</dbReference>
<accession>A0A3D9JP12</accession>
<evidence type="ECO:0000313" key="4">
    <source>
        <dbReference type="EMBL" id="RED75754.1"/>
    </source>
</evidence>
<feature type="chain" id="PRO_5038896358" evidence="3">
    <location>
        <begin position="24"/>
        <end position="444"/>
    </location>
</feature>
<dbReference type="RefSeq" id="WP_181917776.1">
    <property type="nucleotide sequence ID" value="NZ_QRDZ01000014.1"/>
</dbReference>
<sequence>MRSVKKTGVLGSMLLAAILLVTACGGKGGNAGSAIPSAESSAEASSSTPAATTPAAKKNIKFYGKIVEYTSGEKMVSELQEQLKDKYNIEGIQVDWANLEKIIKTGIASNTPADIYQFWPQNMKTFADANQALDLTPYLEADNGAWKQTFNPTLLELGKFDGKYIAVPLGSNFSVIYVNNAIFEKAGIPVPTKWTWEEFIAASKTIKEKTDAYPFAIGKEKDIQPWLARNGILSLGKSEGKLEDLAAGKVPGTDPIFSKVLSNIKALYDNQYWYPGKGALTVSRDEAKSAFYQGKVAMLAEVSANAGGIIADAKDFEVSVASWPSMGAENAVLGGADGLFIPANVTDKDAAVEVLKTYLNESIQKIHADEGYAAANVNVKVSDPVIQRIMELSADVQAKEFYNFGPKIAAFFEQEFIPNHVLVGQSEASVLDKLEKVRLDTLNK</sequence>